<name>A0A7H0GGV5_9BURK</name>
<reference evidence="1 2" key="1">
    <citation type="submission" date="2020-08" db="EMBL/GenBank/DDBJ databases">
        <title>Genome sequence of Diaphorobacter aerolatus KACC 16536T.</title>
        <authorList>
            <person name="Hyun D.-W."/>
            <person name="Bae J.-W."/>
        </authorList>
    </citation>
    <scope>NUCLEOTIDE SEQUENCE [LARGE SCALE GENOMIC DNA]</scope>
    <source>
        <strain evidence="1 2">KACC 16536</strain>
    </source>
</reference>
<organism evidence="1 2">
    <name type="scientific">Diaphorobacter aerolatus</name>
    <dbReference type="NCBI Taxonomy" id="1288495"/>
    <lineage>
        <taxon>Bacteria</taxon>
        <taxon>Pseudomonadati</taxon>
        <taxon>Pseudomonadota</taxon>
        <taxon>Betaproteobacteria</taxon>
        <taxon>Burkholderiales</taxon>
        <taxon>Comamonadaceae</taxon>
        <taxon>Diaphorobacter</taxon>
    </lineage>
</organism>
<evidence type="ECO:0000313" key="1">
    <source>
        <dbReference type="EMBL" id="QNP47521.1"/>
    </source>
</evidence>
<keyword evidence="2" id="KW-1185">Reference proteome</keyword>
<evidence type="ECO:0000313" key="2">
    <source>
        <dbReference type="Proteomes" id="UP000516028"/>
    </source>
</evidence>
<dbReference type="KEGG" id="daer:H9K75_14830"/>
<proteinExistence type="predicted"/>
<protein>
    <submittedName>
        <fullName evidence="1">Uncharacterized protein</fullName>
    </submittedName>
</protein>
<sequence length="219" mass="24574">MTSEDGQRLTLQNGLVLEPLLMAAEAKSPHAAHTSTVIEVSHATLFPHPIFEYQHASGTTREDALRDGFEQWADMDLVTLTDACRSTPDSCSVLELRYELGDDGFMRDRQVLLGPMTHYQEYASSESEDHAFCPCCLLTNSLDAFDSLLRSERFLAIRLYATRDGEGHCNADCRVNGQDFPAALPMLREYARTWPDAGMEFRKQYVVIRNSESKSALST</sequence>
<accession>A0A7H0GGV5</accession>
<dbReference type="AlphaFoldDB" id="A0A7H0GGV5"/>
<gene>
    <name evidence="1" type="ORF">H9K75_14830</name>
</gene>
<dbReference type="InterPro" id="IPR045929">
    <property type="entry name" value="DUF6348"/>
</dbReference>
<dbReference type="EMBL" id="CP060783">
    <property type="protein sequence ID" value="QNP47521.1"/>
    <property type="molecule type" value="Genomic_DNA"/>
</dbReference>
<dbReference type="Proteomes" id="UP000516028">
    <property type="component" value="Chromosome"/>
</dbReference>
<dbReference type="RefSeq" id="WP_187723202.1">
    <property type="nucleotide sequence ID" value="NZ_CP060783.1"/>
</dbReference>
<dbReference type="Pfam" id="PF19875">
    <property type="entry name" value="DUF6348"/>
    <property type="match status" value="1"/>
</dbReference>